<comment type="caution">
    <text evidence="1">The sequence shown here is derived from an EMBL/GenBank/DDBJ whole genome shotgun (WGS) entry which is preliminary data.</text>
</comment>
<sequence length="621" mass="70919">MTGHSKSNSNDDDEVESVQVPTEKTNTKRKNPTQRRPMKKRSETWNHYTVLEDNQYKAKCNYCGKIYQCHPRFDGISNMGTHLKVCEAYLNVKREQDERQQKLVAESGEGNASNMVLAKGWSQEACRRAVSKMIILGELPLNFVDNKGFRHFYNVVVPQFIMPSRRTISRDVMDMFLEEKGILKSLICKNKHRVSLTTDIWTSVQNMSYMVITAHFIDSDWCLHRKIISFSVIEDHKGKSIGKKIESCLLEWGIERVCAITVDNASGNDVAIDYVKNQMLLWKNVDALVLRGDYMHVRCCAHILNLIVTGGLKELHASVAGIRNAVKYVRSSTSRLKAFKQCVDHVKGPNGTVVLDCINRWNSTYLMLMTALKFREPFERMAEVDKLYEAYFREEENRKKRVGPPELEDWEHAERIVRFLKIFYDATLTFSASLSVTSNLCYDTIGLIENSLSALEKSKDVYVHLMASSMREKYDKYWECTEKINKILIIASILDPRCKMDFTKHIFSMIFSDDSAKIEEMVAVMKGLFNSLFDAYSGWNSSPPLPSESFPSGSASGGGGGTSSSPHLIDDTDRQQGYIMEHGDDTLRVARPFLGYAKKVLIQNEGKLMTTEVERYLLDDD</sequence>
<proteinExistence type="predicted"/>
<dbReference type="EMBL" id="CM039178">
    <property type="protein sequence ID" value="KAH9680231.1"/>
    <property type="molecule type" value="Genomic_DNA"/>
</dbReference>
<organism evidence="1 2">
    <name type="scientific">Citrus sinensis</name>
    <name type="common">Sweet orange</name>
    <name type="synonym">Citrus aurantium var. sinensis</name>
    <dbReference type="NCBI Taxonomy" id="2711"/>
    <lineage>
        <taxon>Eukaryota</taxon>
        <taxon>Viridiplantae</taxon>
        <taxon>Streptophyta</taxon>
        <taxon>Embryophyta</taxon>
        <taxon>Tracheophyta</taxon>
        <taxon>Spermatophyta</taxon>
        <taxon>Magnoliopsida</taxon>
        <taxon>eudicotyledons</taxon>
        <taxon>Gunneridae</taxon>
        <taxon>Pentapetalae</taxon>
        <taxon>rosids</taxon>
        <taxon>malvids</taxon>
        <taxon>Sapindales</taxon>
        <taxon>Rutaceae</taxon>
        <taxon>Aurantioideae</taxon>
        <taxon>Citrus</taxon>
    </lineage>
</organism>
<accession>A0ACB8HZP9</accession>
<gene>
    <name evidence="1" type="ORF">KPL71_026474</name>
</gene>
<evidence type="ECO:0000313" key="1">
    <source>
        <dbReference type="EMBL" id="KAH9680231.1"/>
    </source>
</evidence>
<protein>
    <submittedName>
        <fullName evidence="1">BED-type domain-containing protein</fullName>
    </submittedName>
</protein>
<dbReference type="Proteomes" id="UP000829398">
    <property type="component" value="Chromosome 9"/>
</dbReference>
<evidence type="ECO:0000313" key="2">
    <source>
        <dbReference type="Proteomes" id="UP000829398"/>
    </source>
</evidence>
<name>A0ACB8HZP9_CITSI</name>
<reference evidence="2" key="1">
    <citation type="journal article" date="2023" name="Hortic. Res.">
        <title>A chromosome-level phased genome enabling allele-level studies in sweet orange: a case study on citrus Huanglongbing tolerance.</title>
        <authorList>
            <person name="Wu B."/>
            <person name="Yu Q."/>
            <person name="Deng Z."/>
            <person name="Duan Y."/>
            <person name="Luo F."/>
            <person name="Gmitter F. Jr."/>
        </authorList>
    </citation>
    <scope>NUCLEOTIDE SEQUENCE [LARGE SCALE GENOMIC DNA]</scope>
    <source>
        <strain evidence="2">cv. Valencia</strain>
    </source>
</reference>
<keyword evidence="2" id="KW-1185">Reference proteome</keyword>